<dbReference type="Pfam" id="PF00702">
    <property type="entry name" value="Hydrolase"/>
    <property type="match status" value="1"/>
</dbReference>
<dbReference type="AlphaFoldDB" id="A0A1H0AP01"/>
<dbReference type="InterPro" id="IPR023214">
    <property type="entry name" value="HAD_sf"/>
</dbReference>
<sequence>MAGVTIRGVLFDFSGTLFRLEVESGWLDGIMDDAAASELMRRMTAPVTADADVPEDFERRDLDELTHRRVHVEMLVRAGVGDHAKADTVYDRLLEPASWKPFPDTAEALRLLRAAEVPVAVLSNIGWDIRTVFAHHGLLDLVDDVVMSYKEGLLKPDPELFRIACERLGVPPEHVLMVGDSEEADGGAAALGSAVEIVEPLPTDQRPRALIEALKARGVMR</sequence>
<dbReference type="EMBL" id="LT629701">
    <property type="protein sequence ID" value="SDN35119.1"/>
    <property type="molecule type" value="Genomic_DNA"/>
</dbReference>
<dbReference type="InterPro" id="IPR036412">
    <property type="entry name" value="HAD-like_sf"/>
</dbReference>
<dbReference type="PRINTS" id="PR00413">
    <property type="entry name" value="HADHALOGNASE"/>
</dbReference>
<dbReference type="PANTHER" id="PTHR46649">
    <property type="match status" value="1"/>
</dbReference>
<reference evidence="1 2" key="1">
    <citation type="submission" date="2016-10" db="EMBL/GenBank/DDBJ databases">
        <authorList>
            <person name="de Groot N.N."/>
        </authorList>
    </citation>
    <scope>NUCLEOTIDE SEQUENCE [LARGE SCALE GENOMIC DNA]</scope>
    <source>
        <strain evidence="1 2">DSM 44149</strain>
    </source>
</reference>
<name>A0A1H0AP01_ALLAB</name>
<dbReference type="SFLD" id="SFLDS00003">
    <property type="entry name" value="Haloacid_Dehalogenase"/>
    <property type="match status" value="1"/>
</dbReference>
<gene>
    <name evidence="1" type="ORF">SAMN04489726_6189</name>
</gene>
<organism evidence="1 2">
    <name type="scientific">Allokutzneria albata</name>
    <name type="common">Kibdelosporangium albatum</name>
    <dbReference type="NCBI Taxonomy" id="211114"/>
    <lineage>
        <taxon>Bacteria</taxon>
        <taxon>Bacillati</taxon>
        <taxon>Actinomycetota</taxon>
        <taxon>Actinomycetes</taxon>
        <taxon>Pseudonocardiales</taxon>
        <taxon>Pseudonocardiaceae</taxon>
        <taxon>Allokutzneria</taxon>
    </lineage>
</organism>
<evidence type="ECO:0000313" key="1">
    <source>
        <dbReference type="EMBL" id="SDN35119.1"/>
    </source>
</evidence>
<dbReference type="NCBIfam" id="TIGR01549">
    <property type="entry name" value="HAD-SF-IA-v1"/>
    <property type="match status" value="1"/>
</dbReference>
<accession>A0A1H0AP01</accession>
<dbReference type="Proteomes" id="UP000183376">
    <property type="component" value="Chromosome I"/>
</dbReference>
<keyword evidence="2" id="KW-1185">Reference proteome</keyword>
<dbReference type="Gene3D" id="3.40.50.1000">
    <property type="entry name" value="HAD superfamily/HAD-like"/>
    <property type="match status" value="1"/>
</dbReference>
<dbReference type="STRING" id="211114.SAMN04489726_6189"/>
<dbReference type="InterPro" id="IPR006439">
    <property type="entry name" value="HAD-SF_hydro_IA"/>
</dbReference>
<protein>
    <submittedName>
        <fullName evidence="1">Uncharacterized protein</fullName>
    </submittedName>
</protein>
<dbReference type="eggNOG" id="COG1011">
    <property type="taxonomic scope" value="Bacteria"/>
</dbReference>
<dbReference type="NCBIfam" id="TIGR01493">
    <property type="entry name" value="HAD-SF-IA-v2"/>
    <property type="match status" value="1"/>
</dbReference>
<dbReference type="SUPFAM" id="SSF56784">
    <property type="entry name" value="HAD-like"/>
    <property type="match status" value="1"/>
</dbReference>
<proteinExistence type="predicted"/>
<evidence type="ECO:0000313" key="2">
    <source>
        <dbReference type="Proteomes" id="UP000183376"/>
    </source>
</evidence>
<dbReference type="SFLD" id="SFLDG01129">
    <property type="entry name" value="C1.5:_HAD__Beta-PGM__Phosphata"/>
    <property type="match status" value="1"/>
</dbReference>
<dbReference type="PANTHER" id="PTHR46649:SF4">
    <property type="entry name" value="HALOACID DEHALOGENASE-LIKE HYDROLASE (HAD) SUPERFAMILY PROTEIN"/>
    <property type="match status" value="1"/>
</dbReference>